<keyword evidence="3" id="KW-0012">Acyltransferase</keyword>
<dbReference type="GO" id="GO:0005737">
    <property type="term" value="C:cytoplasm"/>
    <property type="evidence" value="ECO:0007669"/>
    <property type="project" value="TreeGrafter"/>
</dbReference>
<reference evidence="5 6" key="1">
    <citation type="journal article" date="2015" name="Plant Cell">
        <title>Oil accumulation by the oleaginous diatom Fistulifera solaris as revealed by the genome and transcriptome.</title>
        <authorList>
            <person name="Tanaka T."/>
            <person name="Maeda Y."/>
            <person name="Veluchamy A."/>
            <person name="Tanaka M."/>
            <person name="Abida H."/>
            <person name="Marechal E."/>
            <person name="Bowler C."/>
            <person name="Muto M."/>
            <person name="Sunaga Y."/>
            <person name="Tanaka M."/>
            <person name="Yoshino T."/>
            <person name="Taniguchi T."/>
            <person name="Fukuda Y."/>
            <person name="Nemoto M."/>
            <person name="Matsumoto M."/>
            <person name="Wong P.S."/>
            <person name="Aburatani S."/>
            <person name="Fujibuchi W."/>
        </authorList>
    </citation>
    <scope>NUCLEOTIDE SEQUENCE [LARGE SCALE GENOMIC DNA]</scope>
    <source>
        <strain evidence="5 6">JPCC DA0580</strain>
    </source>
</reference>
<dbReference type="AlphaFoldDB" id="A0A1Z5JKC0"/>
<dbReference type="SUPFAM" id="SSF55729">
    <property type="entry name" value="Acyl-CoA N-acyltransferases (Nat)"/>
    <property type="match status" value="1"/>
</dbReference>
<organism evidence="5 6">
    <name type="scientific">Fistulifera solaris</name>
    <name type="common">Oleaginous diatom</name>
    <dbReference type="NCBI Taxonomy" id="1519565"/>
    <lineage>
        <taxon>Eukaryota</taxon>
        <taxon>Sar</taxon>
        <taxon>Stramenopiles</taxon>
        <taxon>Ochrophyta</taxon>
        <taxon>Bacillariophyta</taxon>
        <taxon>Bacillariophyceae</taxon>
        <taxon>Bacillariophycidae</taxon>
        <taxon>Naviculales</taxon>
        <taxon>Naviculaceae</taxon>
        <taxon>Fistulifera</taxon>
    </lineage>
</organism>
<name>A0A1Z5JKC0_FISSO</name>
<keyword evidence="1" id="KW-0963">Cytoplasm</keyword>
<dbReference type="InterPro" id="IPR004616">
    <property type="entry name" value="Leu/Phe-tRNA_Trfase"/>
</dbReference>
<dbReference type="InParanoid" id="A0A1Z5JKC0"/>
<dbReference type="GO" id="GO:0030163">
    <property type="term" value="P:protein catabolic process"/>
    <property type="evidence" value="ECO:0007669"/>
    <property type="project" value="InterPro"/>
</dbReference>
<dbReference type="Proteomes" id="UP000198406">
    <property type="component" value="Unassembled WGS sequence"/>
</dbReference>
<dbReference type="GO" id="GO:0008914">
    <property type="term" value="F:leucyl-tRNA--protein transferase activity"/>
    <property type="evidence" value="ECO:0007669"/>
    <property type="project" value="InterPro"/>
</dbReference>
<keyword evidence="2" id="KW-0808">Transferase</keyword>
<evidence type="ECO:0000313" key="5">
    <source>
        <dbReference type="EMBL" id="GAX14439.1"/>
    </source>
</evidence>
<proteinExistence type="predicted"/>
<evidence type="ECO:0000256" key="4">
    <source>
        <dbReference type="SAM" id="MobiDB-lite"/>
    </source>
</evidence>
<feature type="compositionally biased region" description="Basic and acidic residues" evidence="4">
    <location>
        <begin position="1"/>
        <end position="11"/>
    </location>
</feature>
<evidence type="ECO:0000256" key="3">
    <source>
        <dbReference type="ARBA" id="ARBA00023315"/>
    </source>
</evidence>
<dbReference type="InterPro" id="IPR042203">
    <property type="entry name" value="Leu/Phe-tRNA_Trfase_C"/>
</dbReference>
<sequence>MAPNIKHDRSNELITEQENSSSPAAPSDMEHHPIAMRKTTPTDASVRPRMTEKRRCLQSFIPESLKRVVIPYHGDFCVSPVFHPDVVSQLMAEGFLPIATEHFLLPKLHQHRCVIPLPNNLYISKSARKKSKKYQASFNQAFDQVVEGCRQQHGVNCWLIPPLVEAFAAIHRTHPHGMLTRMDAARCPVRLYSMELWDDGGHLVAGELGYTVGSIYTSLTGFTIQDSAGSVQLLTLGRILSRCGFELWDLGMDMAYKQTLGSKLMAREEFVDYVQRVRCRDAHLMLPEFGQEFKPNCRDIIDGSGPVPFS</sequence>
<keyword evidence="6" id="KW-1185">Reference proteome</keyword>
<dbReference type="OrthoDB" id="2122564at2759"/>
<feature type="compositionally biased region" description="Polar residues" evidence="4">
    <location>
        <begin position="12"/>
        <end position="24"/>
    </location>
</feature>
<gene>
    <name evidence="5" type="ORF">FisN_11Hh102</name>
</gene>
<dbReference type="PANTHER" id="PTHR30098:SF2">
    <property type="entry name" value="LEUCYL_PHENYLALANYL-TRNA--PROTEIN TRANSFERASE"/>
    <property type="match status" value="1"/>
</dbReference>
<comment type="caution">
    <text evidence="5">The sequence shown here is derived from an EMBL/GenBank/DDBJ whole genome shotgun (WGS) entry which is preliminary data.</text>
</comment>
<dbReference type="PANTHER" id="PTHR30098">
    <property type="entry name" value="LEUCYL/PHENYLALANYL-TRNA--PROTEIN TRANSFERASE"/>
    <property type="match status" value="1"/>
</dbReference>
<dbReference type="InterPro" id="IPR016181">
    <property type="entry name" value="Acyl_CoA_acyltransferase"/>
</dbReference>
<evidence type="ECO:0000313" key="6">
    <source>
        <dbReference type="Proteomes" id="UP000198406"/>
    </source>
</evidence>
<evidence type="ECO:0000256" key="1">
    <source>
        <dbReference type="ARBA" id="ARBA00022490"/>
    </source>
</evidence>
<evidence type="ECO:0000256" key="2">
    <source>
        <dbReference type="ARBA" id="ARBA00022679"/>
    </source>
</evidence>
<dbReference type="EMBL" id="BDSP01000080">
    <property type="protein sequence ID" value="GAX14439.1"/>
    <property type="molecule type" value="Genomic_DNA"/>
</dbReference>
<protein>
    <submittedName>
        <fullName evidence="5">Uncharacterized protein</fullName>
    </submittedName>
</protein>
<feature type="region of interest" description="Disordered" evidence="4">
    <location>
        <begin position="1"/>
        <end position="49"/>
    </location>
</feature>
<dbReference type="Pfam" id="PF03588">
    <property type="entry name" value="Leu_Phe_trans"/>
    <property type="match status" value="1"/>
</dbReference>
<accession>A0A1Z5JKC0</accession>
<dbReference type="Gene3D" id="3.40.630.70">
    <property type="entry name" value="Leucyl/phenylalanyl-tRNA-protein transferase, C-terminal domain"/>
    <property type="match status" value="1"/>
</dbReference>